<dbReference type="KEGG" id="bgoe:IFJ75_08640"/>
<evidence type="ECO:0008006" key="3">
    <source>
        <dbReference type="Google" id="ProtNLM"/>
    </source>
</evidence>
<accession>A0A975C2Y1</accession>
<dbReference type="EMBL" id="CP062222">
    <property type="protein sequence ID" value="QTC92893.1"/>
    <property type="molecule type" value="Genomic_DNA"/>
</dbReference>
<protein>
    <recommendedName>
        <fullName evidence="3">STAS domain-containing protein</fullName>
    </recommendedName>
</protein>
<dbReference type="RefSeq" id="WP_207932174.1">
    <property type="nucleotide sequence ID" value="NZ_CP062222.1"/>
</dbReference>
<evidence type="ECO:0000313" key="2">
    <source>
        <dbReference type="Proteomes" id="UP000663918"/>
    </source>
</evidence>
<organism evidence="1 2">
    <name type="scientific">Brevundimonas goettingensis</name>
    <dbReference type="NCBI Taxonomy" id="2774190"/>
    <lineage>
        <taxon>Bacteria</taxon>
        <taxon>Pseudomonadati</taxon>
        <taxon>Pseudomonadota</taxon>
        <taxon>Alphaproteobacteria</taxon>
        <taxon>Caulobacterales</taxon>
        <taxon>Caulobacteraceae</taxon>
        <taxon>Brevundimonas</taxon>
    </lineage>
</organism>
<gene>
    <name evidence="1" type="ORF">IFJ75_08640</name>
</gene>
<proteinExistence type="predicted"/>
<reference evidence="1" key="1">
    <citation type="submission" date="2020-09" db="EMBL/GenBank/DDBJ databases">
        <title>Brevundimonas sp. LVF2 isolated from a puddle in Goettingen, Germany.</title>
        <authorList>
            <person name="Friedrich I."/>
            <person name="Klassen A."/>
            <person name="Hannes N."/>
            <person name="Schneider D."/>
            <person name="Hertel R."/>
            <person name="Daniel R."/>
        </authorList>
    </citation>
    <scope>NUCLEOTIDE SEQUENCE</scope>
    <source>
        <strain evidence="1">LVF2</strain>
    </source>
</reference>
<dbReference type="AlphaFoldDB" id="A0A975C2Y1"/>
<name>A0A975C2Y1_9CAUL</name>
<evidence type="ECO:0000313" key="1">
    <source>
        <dbReference type="EMBL" id="QTC92893.1"/>
    </source>
</evidence>
<dbReference type="Proteomes" id="UP000663918">
    <property type="component" value="Chromosome"/>
</dbReference>
<sequence>MSVTVEANTIVVDGVARVEDAEPLANALIASPERTVDLSACTDLNGAVLQVLLVFAPKLVGCVGNPSLDAWLTPLLSPKYQGEAET</sequence>
<keyword evidence="2" id="KW-1185">Reference proteome</keyword>